<keyword evidence="5" id="KW-1185">Reference proteome</keyword>
<feature type="region of interest" description="Disordered" evidence="1">
    <location>
        <begin position="339"/>
        <end position="359"/>
    </location>
</feature>
<evidence type="ECO:0000259" key="3">
    <source>
        <dbReference type="Pfam" id="PF07603"/>
    </source>
</evidence>
<evidence type="ECO:0000313" key="5">
    <source>
        <dbReference type="Proteomes" id="UP000267035"/>
    </source>
</evidence>
<proteinExistence type="predicted"/>
<organism evidence="4 5">
    <name type="scientific">Allofranklinella schreckenbergeri</name>
    <dbReference type="NCBI Taxonomy" id="1076744"/>
    <lineage>
        <taxon>Bacteria</taxon>
        <taxon>Pseudomonadati</taxon>
        <taxon>Pseudomonadota</taxon>
        <taxon>Betaproteobacteria</taxon>
        <taxon>Burkholderiales</taxon>
        <taxon>Comamonadaceae</taxon>
        <taxon>Allofranklinella</taxon>
    </lineage>
</organism>
<dbReference type="PANTHER" id="PTHR35812">
    <property type="entry name" value="LIPOPROTEIN"/>
    <property type="match status" value="1"/>
</dbReference>
<sequence>MPPPPFRRRWLSAAALGASLTLAAQVASTAATPPGKPAQGAGASKPAAAPAAAPVTVATCVAQPLPSGWQDIQAVYLAFYLRPGDPAGLRYWAEKAGGDITTILADFGHSKEAKRLYGDITPETIGDAIDKIYQALFGKAPDAAGKQHYIDGYRDGRYSAADLAYRILQGAQNDDKRAIEHKLAAANFFTRTVDADLDGTNQQVTYVQKDEETVRQWMQAITAASAPTPEQARQFVRDHVAAASDPLRSQPQPKPRWLSLTPGQAPIGQATSFTIRGQHLPSTARLSIGDAQCDAPAQVQCNGSGFTQNCTLSGDAGKRTITVQTAESGQAIDRKTIQATSPAPNPEPQPPQPTPIPKLDSIMPWRVALGHATVFTVKGRDLPATATLQIPETRCTAPTDVQPDGSGFKQSCTLSGQPGQRPARVRTDEQANGGTLIDGVYTVTAESLTPPPPPPFVPKLPHTGITDQQCYEAGSHNLVACGNPEAIALSGAEKQDGMRRHINPMSYAHVPKPGGGHYDKTECVKDENTGLIWEGKVDDSNHLRHYKNFYTNLDNNQPGDASAYVAAVNAQGLCGFNDWRLPTVRELEVLVNYSGVAPAIDMEWFPNTAIGLFWTGTTVPDFSSSSWGVHFGSGSAARYSGSIAGPVRLVRSAQ</sequence>
<feature type="compositionally biased region" description="Pro residues" evidence="1">
    <location>
        <begin position="343"/>
        <end position="356"/>
    </location>
</feature>
<dbReference type="PANTHER" id="PTHR35812:SF1">
    <property type="entry name" value="LIPOPROTEIN"/>
    <property type="match status" value="1"/>
</dbReference>
<feature type="domain" description="Lcl C-terminal" evidence="3">
    <location>
        <begin position="523"/>
        <end position="651"/>
    </location>
</feature>
<dbReference type="Proteomes" id="UP000267035">
    <property type="component" value="Unassembled WGS sequence"/>
</dbReference>
<evidence type="ECO:0000313" key="4">
    <source>
        <dbReference type="EMBL" id="RMW99334.1"/>
    </source>
</evidence>
<feature type="signal peptide" evidence="2">
    <location>
        <begin position="1"/>
        <end position="23"/>
    </location>
</feature>
<dbReference type="AlphaFoldDB" id="A0A3M6Q946"/>
<keyword evidence="2" id="KW-0732">Signal</keyword>
<dbReference type="EMBL" id="RDQL01000008">
    <property type="protein sequence ID" value="RMW99334.1"/>
    <property type="molecule type" value="Genomic_DNA"/>
</dbReference>
<dbReference type="InterPro" id="IPR011460">
    <property type="entry name" value="Lcl_C"/>
</dbReference>
<reference evidence="4 5" key="1">
    <citation type="submission" date="2018-10" db="EMBL/GenBank/DDBJ databases">
        <title>Comamonadaceae CDC group NO-1 genome sequencing and assembly.</title>
        <authorList>
            <person name="Bernier A.-M."/>
            <person name="Bernard K."/>
        </authorList>
    </citation>
    <scope>NUCLEOTIDE SEQUENCE [LARGE SCALE GENOMIC DNA]</scope>
    <source>
        <strain evidence="4 5">NML161473</strain>
    </source>
</reference>
<evidence type="ECO:0000256" key="2">
    <source>
        <dbReference type="SAM" id="SignalP"/>
    </source>
</evidence>
<protein>
    <submittedName>
        <fullName evidence="4">DUF1566 domain-containing protein</fullName>
    </submittedName>
</protein>
<accession>A0A3M6Q946</accession>
<feature type="compositionally biased region" description="Polar residues" evidence="1">
    <location>
        <begin position="408"/>
        <end position="418"/>
    </location>
</feature>
<comment type="caution">
    <text evidence="4">The sequence shown here is derived from an EMBL/GenBank/DDBJ whole genome shotgun (WGS) entry which is preliminary data.</text>
</comment>
<dbReference type="RefSeq" id="WP_122253999.1">
    <property type="nucleotide sequence ID" value="NZ_RDQL01000008.1"/>
</dbReference>
<feature type="region of interest" description="Disordered" evidence="1">
    <location>
        <begin position="396"/>
        <end position="426"/>
    </location>
</feature>
<feature type="chain" id="PRO_5017929006" evidence="2">
    <location>
        <begin position="24"/>
        <end position="654"/>
    </location>
</feature>
<name>A0A3M6Q946_9BURK</name>
<gene>
    <name evidence="4" type="ORF">EBQ25_07075</name>
</gene>
<evidence type="ECO:0000256" key="1">
    <source>
        <dbReference type="SAM" id="MobiDB-lite"/>
    </source>
</evidence>
<dbReference type="Pfam" id="PF07603">
    <property type="entry name" value="Lcl_C"/>
    <property type="match status" value="1"/>
</dbReference>